<feature type="region of interest" description="Disordered" evidence="1">
    <location>
        <begin position="1"/>
        <end position="70"/>
    </location>
</feature>
<dbReference type="Proteomes" id="UP001160499">
    <property type="component" value="Unassembled WGS sequence"/>
</dbReference>
<accession>A0ABT6M242</accession>
<feature type="compositionally biased region" description="Polar residues" evidence="1">
    <location>
        <begin position="25"/>
        <end position="35"/>
    </location>
</feature>
<comment type="caution">
    <text evidence="2">The sequence shown here is derived from an EMBL/GenBank/DDBJ whole genome shotgun (WGS) entry which is preliminary data.</text>
</comment>
<dbReference type="RefSeq" id="WP_280883240.1">
    <property type="nucleotide sequence ID" value="NZ_JARXVH010000039.1"/>
</dbReference>
<dbReference type="EMBL" id="JARXVH010000039">
    <property type="protein sequence ID" value="MDH6222637.1"/>
    <property type="molecule type" value="Genomic_DNA"/>
</dbReference>
<keyword evidence="3" id="KW-1185">Reference proteome</keyword>
<gene>
    <name evidence="2" type="ORF">M2283_009989</name>
</gene>
<evidence type="ECO:0000256" key="1">
    <source>
        <dbReference type="SAM" id="MobiDB-lite"/>
    </source>
</evidence>
<proteinExistence type="predicted"/>
<evidence type="ECO:0000313" key="3">
    <source>
        <dbReference type="Proteomes" id="UP001160499"/>
    </source>
</evidence>
<reference evidence="2 3" key="1">
    <citation type="submission" date="2023-04" db="EMBL/GenBank/DDBJ databases">
        <title>Forest soil microbial communities from Buena Vista Peninsula, Colon Province, Panama.</title>
        <authorList>
            <person name="Bouskill N."/>
        </authorList>
    </citation>
    <scope>NUCLEOTIDE SEQUENCE [LARGE SCALE GENOMIC DNA]</scope>
    <source>
        <strain evidence="2 3">GGS1</strain>
    </source>
</reference>
<organism evidence="2 3">
    <name type="scientific">Streptomyces pseudovenezuelae</name>
    <dbReference type="NCBI Taxonomy" id="67350"/>
    <lineage>
        <taxon>Bacteria</taxon>
        <taxon>Bacillati</taxon>
        <taxon>Actinomycetota</taxon>
        <taxon>Actinomycetes</taxon>
        <taxon>Kitasatosporales</taxon>
        <taxon>Streptomycetaceae</taxon>
        <taxon>Streptomyces</taxon>
        <taxon>Streptomyces aurantiacus group</taxon>
    </lineage>
</organism>
<feature type="compositionally biased region" description="Basic and acidic residues" evidence="1">
    <location>
        <begin position="14"/>
        <end position="24"/>
    </location>
</feature>
<feature type="compositionally biased region" description="Basic and acidic residues" evidence="1">
    <location>
        <begin position="36"/>
        <end position="45"/>
    </location>
</feature>
<evidence type="ECO:0000313" key="2">
    <source>
        <dbReference type="EMBL" id="MDH6222637.1"/>
    </source>
</evidence>
<name>A0ABT6M242_9ACTN</name>
<protein>
    <submittedName>
        <fullName evidence="2">Uncharacterized protein</fullName>
    </submittedName>
</protein>
<sequence length="149" mass="16396">MIADAAPHDTAITGEEHRKPRSFTETDPATMNSEHLATKLTDHTRLRPHQQQPVGRPRSRQRAAPGTVRLRWHPVSPRALFVLTGASRYVLGNRIGNLQAIGAERPLVGTPARHVPMGAAVLQDLVEQRPTDDVWASLAGGKSRPWSQL</sequence>